<feature type="region of interest" description="Disordered" evidence="1">
    <location>
        <begin position="22"/>
        <end position="85"/>
    </location>
</feature>
<dbReference type="RefSeq" id="WP_209908744.1">
    <property type="nucleotide sequence ID" value="NZ_CP126032.1"/>
</dbReference>
<sequence length="85" mass="8706">MRIAKLVFAGSLAAIAAVATPALAKSTERQKADEKSTTTTTTSSGCQAYQQAADGTWNQLPCGEAGSNGATQHRPAAKGADDDEH</sequence>
<evidence type="ECO:0000313" key="3">
    <source>
        <dbReference type="EMBL" id="MBP1297978.1"/>
    </source>
</evidence>
<proteinExistence type="predicted"/>
<feature type="signal peptide" evidence="2">
    <location>
        <begin position="1"/>
        <end position="24"/>
    </location>
</feature>
<dbReference type="AlphaFoldDB" id="A0A8I1YKH4"/>
<name>A0A8I1YKH4_BRAEL</name>
<gene>
    <name evidence="3" type="ORF">JOH49_007731</name>
</gene>
<keyword evidence="2" id="KW-0732">Signal</keyword>
<evidence type="ECO:0000256" key="1">
    <source>
        <dbReference type="SAM" id="MobiDB-lite"/>
    </source>
</evidence>
<reference evidence="3" key="1">
    <citation type="submission" date="2021-02" db="EMBL/GenBank/DDBJ databases">
        <title>Genomic Encyclopedia of Type Strains, Phase IV (KMG-V): Genome sequencing to study the core and pangenomes of soil and plant-associated prokaryotes.</title>
        <authorList>
            <person name="Whitman W."/>
        </authorList>
    </citation>
    <scope>NUCLEOTIDE SEQUENCE</scope>
    <source>
        <strain evidence="3">USDA 406</strain>
    </source>
</reference>
<protein>
    <submittedName>
        <fullName evidence="3">Uncharacterized protein</fullName>
    </submittedName>
</protein>
<comment type="caution">
    <text evidence="3">The sequence shown here is derived from an EMBL/GenBank/DDBJ whole genome shotgun (WGS) entry which is preliminary data.</text>
</comment>
<dbReference type="Proteomes" id="UP000673383">
    <property type="component" value="Unassembled WGS sequence"/>
</dbReference>
<feature type="compositionally biased region" description="Basic and acidic residues" evidence="1">
    <location>
        <begin position="26"/>
        <end position="36"/>
    </location>
</feature>
<feature type="chain" id="PRO_5034440978" evidence="2">
    <location>
        <begin position="25"/>
        <end position="85"/>
    </location>
</feature>
<organism evidence="3 4">
    <name type="scientific">Bradyrhizobium elkanii</name>
    <dbReference type="NCBI Taxonomy" id="29448"/>
    <lineage>
        <taxon>Bacteria</taxon>
        <taxon>Pseudomonadati</taxon>
        <taxon>Pseudomonadota</taxon>
        <taxon>Alphaproteobacteria</taxon>
        <taxon>Hyphomicrobiales</taxon>
        <taxon>Nitrobacteraceae</taxon>
        <taxon>Bradyrhizobium</taxon>
    </lineage>
</organism>
<evidence type="ECO:0000313" key="4">
    <source>
        <dbReference type="Proteomes" id="UP000673383"/>
    </source>
</evidence>
<evidence type="ECO:0000256" key="2">
    <source>
        <dbReference type="SAM" id="SignalP"/>
    </source>
</evidence>
<accession>A0A8I1YKH4</accession>
<dbReference type="EMBL" id="JAFICZ010000001">
    <property type="protein sequence ID" value="MBP1297978.1"/>
    <property type="molecule type" value="Genomic_DNA"/>
</dbReference>